<keyword evidence="2" id="KW-1185">Reference proteome</keyword>
<protein>
    <recommendedName>
        <fullName evidence="3">Transposase</fullName>
    </recommendedName>
</protein>
<evidence type="ECO:0000313" key="2">
    <source>
        <dbReference type="Proteomes" id="UP001434883"/>
    </source>
</evidence>
<organism evidence="1 2">
    <name type="scientific">Xenoophorus captivus</name>
    <dbReference type="NCBI Taxonomy" id="1517983"/>
    <lineage>
        <taxon>Eukaryota</taxon>
        <taxon>Metazoa</taxon>
        <taxon>Chordata</taxon>
        <taxon>Craniata</taxon>
        <taxon>Vertebrata</taxon>
        <taxon>Euteleostomi</taxon>
        <taxon>Actinopterygii</taxon>
        <taxon>Neopterygii</taxon>
        <taxon>Teleostei</taxon>
        <taxon>Neoteleostei</taxon>
        <taxon>Acanthomorphata</taxon>
        <taxon>Ovalentaria</taxon>
        <taxon>Atherinomorphae</taxon>
        <taxon>Cyprinodontiformes</taxon>
        <taxon>Goodeidae</taxon>
        <taxon>Xenoophorus</taxon>
    </lineage>
</organism>
<sequence length="97" mass="10804">MEKGVGQEMWRQLQRQSPQTRWSCAPSWACCSWAACFALKESLRPACGTWRADERSTMYLPGQEVTVDESLVPFGVSPRTLLGTAAQACARTLVPRI</sequence>
<reference evidence="1 2" key="1">
    <citation type="submission" date="2021-06" db="EMBL/GenBank/DDBJ databases">
        <authorList>
            <person name="Palmer J.M."/>
        </authorList>
    </citation>
    <scope>NUCLEOTIDE SEQUENCE [LARGE SCALE GENOMIC DNA]</scope>
    <source>
        <strain evidence="1 2">XC_2019</strain>
        <tissue evidence="1">Muscle</tissue>
    </source>
</reference>
<evidence type="ECO:0000313" key="1">
    <source>
        <dbReference type="EMBL" id="MEQ2216564.1"/>
    </source>
</evidence>
<dbReference type="Proteomes" id="UP001434883">
    <property type="component" value="Unassembled WGS sequence"/>
</dbReference>
<proteinExistence type="predicted"/>
<evidence type="ECO:0008006" key="3">
    <source>
        <dbReference type="Google" id="ProtNLM"/>
    </source>
</evidence>
<name>A0ABV0S7S6_9TELE</name>
<comment type="caution">
    <text evidence="1">The sequence shown here is derived from an EMBL/GenBank/DDBJ whole genome shotgun (WGS) entry which is preliminary data.</text>
</comment>
<gene>
    <name evidence="1" type="ORF">XENOCAPTIV_018316</name>
</gene>
<dbReference type="EMBL" id="JAHRIN010071065">
    <property type="protein sequence ID" value="MEQ2216564.1"/>
    <property type="molecule type" value="Genomic_DNA"/>
</dbReference>
<accession>A0ABV0S7S6</accession>